<evidence type="ECO:0000313" key="2">
    <source>
        <dbReference type="Proteomes" id="UP000284841"/>
    </source>
</evidence>
<dbReference type="AlphaFoldDB" id="A0A415DZ93"/>
<dbReference type="RefSeq" id="WP_118336222.1">
    <property type="nucleotide sequence ID" value="NZ_AP025567.1"/>
</dbReference>
<reference evidence="1 2" key="1">
    <citation type="submission" date="2018-08" db="EMBL/GenBank/DDBJ databases">
        <title>A genome reference for cultivated species of the human gut microbiota.</title>
        <authorList>
            <person name="Zou Y."/>
            <person name="Xue W."/>
            <person name="Luo G."/>
        </authorList>
    </citation>
    <scope>NUCLEOTIDE SEQUENCE [LARGE SCALE GENOMIC DNA]</scope>
    <source>
        <strain evidence="1 2">AM07-24</strain>
    </source>
</reference>
<proteinExistence type="predicted"/>
<protein>
    <submittedName>
        <fullName evidence="1">Type I-C CRISPR-associated protein Cas8c/Csd1</fullName>
    </submittedName>
</protein>
<dbReference type="InterPro" id="IPR010144">
    <property type="entry name" value="CRISPR-assoc_prot_Csd1-typ"/>
</dbReference>
<sequence length="600" mass="67704">MILQALVKYYECLADAGKVTRPGWCSAKVAASLNISQEGELLGITPLKNEETRGKKTIEVPKSKEVPEQVTRSSGVSPNFLCDNSSYILGIDTKGKPKRTKECFEASKERHLQILENVHSGTAEAIKSFYQNWNLDEAETNQVISEHFEELCAASNLVFYVDGDFAQDDPEIKAAWEEFYCQKEKGKKGICLVTGEQTEIARIHGLIKGVPGAQSSGASLIGFNAPAFLSYGKEQSYNAPVGEQAVYGYTTALNYLINTKDLKGYPFRSALGDTMVVYWSESGKEEYQNAFADISEPTVDNQEIIRSVFDNLEKGEGIDVEGVLSGISPDEKFYILGLSPNAARLSVRFFYEDSFGNILRHLKEHYDRMEIVRPAMDSIKYLGTWRMLQEIVNKKSKDKKPPDNIGGAAFRAILSGDRYPETLYQAVLQRITAEQDDPDARIYKITRGRAAIIKAYLIRNTRLSEKEEITVGLNENSKSIPYNLGRMFAVLEHIQEESADNKINSTIKDRFFNSACATPASIFPVLLKLKNSHMKKVERKNVGIKINFEKMLTDIQSRFPVTDDQMIAYPRRLSLEEQGMFILGYYHQTQKRYEKKAEEE</sequence>
<dbReference type="Pfam" id="PF09709">
    <property type="entry name" value="Cas_Csd1"/>
    <property type="match status" value="1"/>
</dbReference>
<dbReference type="EMBL" id="QRMS01000004">
    <property type="protein sequence ID" value="RHJ86144.1"/>
    <property type="molecule type" value="Genomic_DNA"/>
</dbReference>
<dbReference type="OrthoDB" id="9778918at2"/>
<name>A0A415DZ93_9FIRM</name>
<dbReference type="CDD" id="cd09757">
    <property type="entry name" value="Cas8c_I-C"/>
    <property type="match status" value="1"/>
</dbReference>
<dbReference type="NCBIfam" id="TIGR01863">
    <property type="entry name" value="cas_Csd1"/>
    <property type="match status" value="1"/>
</dbReference>
<keyword evidence="2" id="KW-1185">Reference proteome</keyword>
<comment type="caution">
    <text evidence="1">The sequence shown here is derived from an EMBL/GenBank/DDBJ whole genome shotgun (WGS) entry which is preliminary data.</text>
</comment>
<gene>
    <name evidence="1" type="primary">cas8c</name>
    <name evidence="1" type="ORF">DW099_15015</name>
</gene>
<accession>A0A415DZ93</accession>
<organism evidence="1 2">
    <name type="scientific">Emergencia timonensis</name>
    <dbReference type="NCBI Taxonomy" id="1776384"/>
    <lineage>
        <taxon>Bacteria</taxon>
        <taxon>Bacillati</taxon>
        <taxon>Bacillota</taxon>
        <taxon>Clostridia</taxon>
        <taxon>Peptostreptococcales</taxon>
        <taxon>Anaerovoracaceae</taxon>
        <taxon>Emergencia</taxon>
    </lineage>
</organism>
<evidence type="ECO:0000313" key="1">
    <source>
        <dbReference type="EMBL" id="RHJ86144.1"/>
    </source>
</evidence>
<dbReference type="Proteomes" id="UP000284841">
    <property type="component" value="Unassembled WGS sequence"/>
</dbReference>